<dbReference type="AlphaFoldDB" id="A0A9D1IJ26"/>
<dbReference type="InterPro" id="IPR006056">
    <property type="entry name" value="RidA"/>
</dbReference>
<dbReference type="FunFam" id="3.30.1330.40:FF:000001">
    <property type="entry name" value="L-PSP family endoribonuclease"/>
    <property type="match status" value="1"/>
</dbReference>
<sequence length="125" mass="13088">MTHQIIHTDKAPAAIGPYSQATQGVANLFTSGQLGIDPATGELPTDFTAQARQAFENVKAIVEAAGGSMSNVMKITIFLTDMNNFPAVNAVMQEYCQAPYPARSCFAVAALPKGGAVEVEAIVSL</sequence>
<protein>
    <submittedName>
        <fullName evidence="2">RidA family protein</fullName>
    </submittedName>
</protein>
<evidence type="ECO:0000313" key="2">
    <source>
        <dbReference type="EMBL" id="HIU36919.1"/>
    </source>
</evidence>
<dbReference type="CDD" id="cd00448">
    <property type="entry name" value="YjgF_YER057c_UK114_family"/>
    <property type="match status" value="1"/>
</dbReference>
<reference evidence="2" key="1">
    <citation type="submission" date="2020-10" db="EMBL/GenBank/DDBJ databases">
        <authorList>
            <person name="Gilroy R."/>
        </authorList>
    </citation>
    <scope>NUCLEOTIDE SEQUENCE</scope>
    <source>
        <strain evidence="2">7463</strain>
    </source>
</reference>
<dbReference type="GO" id="GO:0005829">
    <property type="term" value="C:cytosol"/>
    <property type="evidence" value="ECO:0007669"/>
    <property type="project" value="TreeGrafter"/>
</dbReference>
<dbReference type="EMBL" id="DVMY01000028">
    <property type="protein sequence ID" value="HIU36919.1"/>
    <property type="molecule type" value="Genomic_DNA"/>
</dbReference>
<dbReference type="SUPFAM" id="SSF55298">
    <property type="entry name" value="YjgF-like"/>
    <property type="match status" value="1"/>
</dbReference>
<dbReference type="InterPro" id="IPR035959">
    <property type="entry name" value="RutC-like_sf"/>
</dbReference>
<name>A0A9D1IJ26_9BURK</name>
<dbReference type="Gene3D" id="3.30.1330.40">
    <property type="entry name" value="RutC-like"/>
    <property type="match status" value="1"/>
</dbReference>
<dbReference type="NCBIfam" id="TIGR00004">
    <property type="entry name" value="Rid family detoxifying hydrolase"/>
    <property type="match status" value="1"/>
</dbReference>
<organism evidence="2 3">
    <name type="scientific">Candidatus Aphodousia faecigallinarum</name>
    <dbReference type="NCBI Taxonomy" id="2840677"/>
    <lineage>
        <taxon>Bacteria</taxon>
        <taxon>Pseudomonadati</taxon>
        <taxon>Pseudomonadota</taxon>
        <taxon>Betaproteobacteria</taxon>
        <taxon>Burkholderiales</taxon>
        <taxon>Sutterellaceae</taxon>
        <taxon>Sutterellaceae incertae sedis</taxon>
        <taxon>Candidatus Aphodousia</taxon>
    </lineage>
</organism>
<proteinExistence type="inferred from homology"/>
<evidence type="ECO:0000313" key="3">
    <source>
        <dbReference type="Proteomes" id="UP000824083"/>
    </source>
</evidence>
<comment type="caution">
    <text evidence="2">The sequence shown here is derived from an EMBL/GenBank/DDBJ whole genome shotgun (WGS) entry which is preliminary data.</text>
</comment>
<dbReference type="GO" id="GO:0019239">
    <property type="term" value="F:deaminase activity"/>
    <property type="evidence" value="ECO:0007669"/>
    <property type="project" value="TreeGrafter"/>
</dbReference>
<dbReference type="InterPro" id="IPR006175">
    <property type="entry name" value="YjgF/YER057c/UK114"/>
</dbReference>
<dbReference type="Proteomes" id="UP000824083">
    <property type="component" value="Unassembled WGS sequence"/>
</dbReference>
<comment type="similarity">
    <text evidence="1">Belongs to the RutC family.</text>
</comment>
<dbReference type="Pfam" id="PF01042">
    <property type="entry name" value="Ribonuc_L-PSP"/>
    <property type="match status" value="1"/>
</dbReference>
<gene>
    <name evidence="2" type="ORF">IAC56_01375</name>
</gene>
<accession>A0A9D1IJ26</accession>
<dbReference type="PANTHER" id="PTHR11803">
    <property type="entry name" value="2-IMINOBUTANOATE/2-IMINOPROPANOATE DEAMINASE RIDA"/>
    <property type="match status" value="1"/>
</dbReference>
<reference evidence="2" key="2">
    <citation type="journal article" date="2021" name="PeerJ">
        <title>Extensive microbial diversity within the chicken gut microbiome revealed by metagenomics and culture.</title>
        <authorList>
            <person name="Gilroy R."/>
            <person name="Ravi A."/>
            <person name="Getino M."/>
            <person name="Pursley I."/>
            <person name="Horton D.L."/>
            <person name="Alikhan N.F."/>
            <person name="Baker D."/>
            <person name="Gharbi K."/>
            <person name="Hall N."/>
            <person name="Watson M."/>
            <person name="Adriaenssens E.M."/>
            <person name="Foster-Nyarko E."/>
            <person name="Jarju S."/>
            <person name="Secka A."/>
            <person name="Antonio M."/>
            <person name="Oren A."/>
            <person name="Chaudhuri R.R."/>
            <person name="La Ragione R."/>
            <person name="Hildebrand F."/>
            <person name="Pallen M.J."/>
        </authorList>
    </citation>
    <scope>NUCLEOTIDE SEQUENCE</scope>
    <source>
        <strain evidence="2">7463</strain>
    </source>
</reference>
<evidence type="ECO:0000256" key="1">
    <source>
        <dbReference type="ARBA" id="ARBA00010552"/>
    </source>
</evidence>
<dbReference type="PANTHER" id="PTHR11803:SF39">
    <property type="entry name" value="2-IMINOBUTANOATE_2-IMINOPROPANOATE DEAMINASE"/>
    <property type="match status" value="1"/>
</dbReference>